<dbReference type="GO" id="GO:0071555">
    <property type="term" value="P:cell wall organization"/>
    <property type="evidence" value="ECO:0007669"/>
    <property type="project" value="UniProtKB-KW"/>
</dbReference>
<feature type="transmembrane region" description="Helical" evidence="9">
    <location>
        <begin position="435"/>
        <end position="455"/>
    </location>
</feature>
<evidence type="ECO:0000256" key="6">
    <source>
        <dbReference type="ARBA" id="ARBA00023034"/>
    </source>
</evidence>
<feature type="transmembrane region" description="Helical" evidence="9">
    <location>
        <begin position="313"/>
        <end position="333"/>
    </location>
</feature>
<evidence type="ECO:0000313" key="10">
    <source>
        <dbReference type="EMBL" id="MBO1320383.1"/>
    </source>
</evidence>
<feature type="transmembrane region" description="Helical" evidence="9">
    <location>
        <begin position="461"/>
        <end position="481"/>
    </location>
</feature>
<evidence type="ECO:0000256" key="5">
    <source>
        <dbReference type="ARBA" id="ARBA00022989"/>
    </source>
</evidence>
<evidence type="ECO:0000256" key="2">
    <source>
        <dbReference type="ARBA" id="ARBA00022676"/>
    </source>
</evidence>
<name>A0A8J7U5F3_9BACT</name>
<dbReference type="GO" id="GO:0016757">
    <property type="term" value="F:glycosyltransferase activity"/>
    <property type="evidence" value="ECO:0007669"/>
    <property type="project" value="UniProtKB-KW"/>
</dbReference>
<dbReference type="RefSeq" id="WP_207860337.1">
    <property type="nucleotide sequence ID" value="NZ_JAFREP010000017.1"/>
</dbReference>
<keyword evidence="11" id="KW-1185">Reference proteome</keyword>
<dbReference type="AlphaFoldDB" id="A0A8J7U5F3"/>
<keyword evidence="7 9" id="KW-0472">Membrane</keyword>
<dbReference type="Proteomes" id="UP000664417">
    <property type="component" value="Unassembled WGS sequence"/>
</dbReference>
<evidence type="ECO:0000313" key="11">
    <source>
        <dbReference type="Proteomes" id="UP000664417"/>
    </source>
</evidence>
<evidence type="ECO:0000256" key="1">
    <source>
        <dbReference type="ARBA" id="ARBA00004653"/>
    </source>
</evidence>
<proteinExistence type="predicted"/>
<accession>A0A8J7U5F3</accession>
<dbReference type="PANTHER" id="PTHR32044">
    <property type="entry name" value="GLUCOMANNAN 4-BETA-MANNOSYLTRANSFERASE 9"/>
    <property type="match status" value="1"/>
</dbReference>
<gene>
    <name evidence="10" type="ORF">J3U88_18050</name>
</gene>
<evidence type="ECO:0000256" key="4">
    <source>
        <dbReference type="ARBA" id="ARBA00022692"/>
    </source>
</evidence>
<keyword evidence="6" id="KW-0333">Golgi apparatus</keyword>
<keyword evidence="8" id="KW-0961">Cell wall biogenesis/degradation</keyword>
<feature type="transmembrane region" description="Helical" evidence="9">
    <location>
        <begin position="6"/>
        <end position="29"/>
    </location>
</feature>
<dbReference type="FunFam" id="3.90.550.10:FF:000057">
    <property type="entry name" value="Glycosyltransferase-like protein, family 2"/>
    <property type="match status" value="1"/>
</dbReference>
<protein>
    <submittedName>
        <fullName evidence="10">Glycosyltransferase</fullName>
    </submittedName>
</protein>
<dbReference type="SUPFAM" id="SSF53448">
    <property type="entry name" value="Nucleotide-diphospho-sugar transferases"/>
    <property type="match status" value="1"/>
</dbReference>
<keyword evidence="5 9" id="KW-1133">Transmembrane helix</keyword>
<dbReference type="Pfam" id="PF13641">
    <property type="entry name" value="Glyco_tranf_2_3"/>
    <property type="match status" value="1"/>
</dbReference>
<evidence type="ECO:0000256" key="7">
    <source>
        <dbReference type="ARBA" id="ARBA00023136"/>
    </source>
</evidence>
<reference evidence="10" key="1">
    <citation type="submission" date="2021-03" db="EMBL/GenBank/DDBJ databases">
        <authorList>
            <person name="Wang G."/>
        </authorList>
    </citation>
    <scope>NUCLEOTIDE SEQUENCE</scope>
    <source>
        <strain evidence="10">KCTC 12899</strain>
    </source>
</reference>
<dbReference type="Gene3D" id="3.90.550.10">
    <property type="entry name" value="Spore Coat Polysaccharide Biosynthesis Protein SpsA, Chain A"/>
    <property type="match status" value="1"/>
</dbReference>
<evidence type="ECO:0000256" key="3">
    <source>
        <dbReference type="ARBA" id="ARBA00022679"/>
    </source>
</evidence>
<dbReference type="InterPro" id="IPR029044">
    <property type="entry name" value="Nucleotide-diphossugar_trans"/>
</dbReference>
<keyword evidence="4 9" id="KW-0812">Transmembrane</keyword>
<dbReference type="EMBL" id="JAFREP010000017">
    <property type="protein sequence ID" value="MBO1320383.1"/>
    <property type="molecule type" value="Genomic_DNA"/>
</dbReference>
<keyword evidence="3" id="KW-0808">Transferase</keyword>
<comment type="caution">
    <text evidence="10">The sequence shown here is derived from an EMBL/GenBank/DDBJ whole genome shotgun (WGS) entry which is preliminary data.</text>
</comment>
<evidence type="ECO:0000256" key="9">
    <source>
        <dbReference type="SAM" id="Phobius"/>
    </source>
</evidence>
<keyword evidence="2" id="KW-0328">Glycosyltransferase</keyword>
<feature type="transmembrane region" description="Helical" evidence="9">
    <location>
        <begin position="339"/>
        <end position="361"/>
    </location>
</feature>
<dbReference type="PANTHER" id="PTHR32044:SF80">
    <property type="entry name" value="XYLOGLUCAN GLYCOSYLTRANSFERASE 2-RELATED"/>
    <property type="match status" value="1"/>
</dbReference>
<comment type="subcellular location">
    <subcellularLocation>
        <location evidence="1">Golgi apparatus membrane</location>
        <topology evidence="1">Multi-pass membrane protein</topology>
    </subcellularLocation>
</comment>
<sequence>MDEYAGLILAGYFSILAVLCIFGAHRLILTRLFRKNVVWEPEPEQRFDDLPLVTLQIPVFNEKLVVERIIDACAAIEYPRDKFQIQVVDDSTDETRALAAAKCAEWAARGLDIEHIHRTNRVGFKAGGLDNAMRGAKGELIAIFDADFLPPTDFLHRSIHFFADEAVGMVQTRWDHLNRDYSTLTQVQSIMLDAHFAIEHATRSFSNLFFNFNGTAGIWRRATIDDAGGWHHDTLTEDLDLSYRAQLKGWRFRFLPNVVCPAELPIETSAFKSQQHRWAKGSIQVMLKSLGNIWRGKVPLAVKMEATFHLTGNLAYVLMMINTLFLVIPSMVVRGHWDWWQIILIDGPVFTLASLSFIWFYMASQRAVFGTAKGRRRYIPALMSIGLGLGLNNTRAVLEALAGQQSEFVRTPKTGSVGTNAVAPKKTYRLPKGGWGLFEFAIGLMYTAAIIWAITEGVWGSIPFLMLFQNGFLFIGGMTIWESWQQHRARRSLAKELPAGT</sequence>
<organism evidence="10 11">
    <name type="scientific">Acanthopleuribacter pedis</name>
    <dbReference type="NCBI Taxonomy" id="442870"/>
    <lineage>
        <taxon>Bacteria</taxon>
        <taxon>Pseudomonadati</taxon>
        <taxon>Acidobacteriota</taxon>
        <taxon>Holophagae</taxon>
        <taxon>Acanthopleuribacterales</taxon>
        <taxon>Acanthopleuribacteraceae</taxon>
        <taxon>Acanthopleuribacter</taxon>
    </lineage>
</organism>
<evidence type="ECO:0000256" key="8">
    <source>
        <dbReference type="ARBA" id="ARBA00023316"/>
    </source>
</evidence>